<reference evidence="3" key="1">
    <citation type="submission" date="2023-10" db="EMBL/GenBank/DDBJ databases">
        <title>Genome sequences of Mycoplasma ovipneumoniae isolated from goats.</title>
        <authorList>
            <person name="Spergser J."/>
        </authorList>
    </citation>
    <scope>NUCLEOTIDE SEQUENCE</scope>
    <source>
        <strain evidence="3">168</strain>
    </source>
</reference>
<dbReference type="Proteomes" id="UP001286563">
    <property type="component" value="Unassembled WGS sequence"/>
</dbReference>
<feature type="region of interest" description="Disordered" evidence="2">
    <location>
        <begin position="45"/>
        <end position="67"/>
    </location>
</feature>
<feature type="region of interest" description="Disordered" evidence="2">
    <location>
        <begin position="495"/>
        <end position="549"/>
    </location>
</feature>
<sequence length="549" mass="63896">MLNFSLKSKLKYLLILGLSSPLFLISCIDPYTEVRKNITETLLPKGSNSSVNKQGKEQDKTEQTISVPGSELNQTYSEIINDSLLGFNGIKKNPKNPQNLYSRDKNYLTEIGDASFISSPNNKYGLSNYWFYYKSLPFMLEDSNIKPGSSNFKDEYYKRLSYLDEKLKKYTWENLGEYNSNKNFSAWDKIMQDFNEKTGLKDKNAGFDQTVSFKYPETDEYWPIVKKELPPEERENKTYVQKQMLVHDFMFGNAFASPRHMDLYKKSEKLVSDKTERIWNYIRYFRDDYYRETNYKPSPTERHWYSLLELIQRIQRNYNGQYAAAELMKSLSKLEQRLFNINDKTKSLKDQIENNLKSVFKDLFEIYQIFFLPDSHTSLRKDLVFNIDLGQNVDMQSLAADLIKVYNSKIAPLIWKYNSEASETEKIEPLKNWLDNVFLDEYVYPLMGGLKFQELDEKKTDDGKDNPISLRKWEEWKDNYKEFYGWEYKESILSHPASKNTDSSSNNSNSSSSESSSSSSNPSSSSSSSSSESTKDNNPEIVGSASTSN</sequence>
<dbReference type="RefSeq" id="WP_318052353.1">
    <property type="nucleotide sequence ID" value="NZ_JAWPFA010000001.1"/>
</dbReference>
<name>A0AAJ2P6W0_9BACT</name>
<protein>
    <recommendedName>
        <fullName evidence="5">Lipoprotein</fullName>
    </recommendedName>
</protein>
<comment type="caution">
    <text evidence="3">The sequence shown here is derived from an EMBL/GenBank/DDBJ whole genome shotgun (WGS) entry which is preliminary data.</text>
</comment>
<evidence type="ECO:0008006" key="5">
    <source>
        <dbReference type="Google" id="ProtNLM"/>
    </source>
</evidence>
<proteinExistence type="predicted"/>
<feature type="compositionally biased region" description="Low complexity" evidence="2">
    <location>
        <begin position="498"/>
        <end position="532"/>
    </location>
</feature>
<keyword evidence="1" id="KW-0175">Coiled coil</keyword>
<dbReference type="AlphaFoldDB" id="A0AAJ2P6W0"/>
<evidence type="ECO:0000313" key="3">
    <source>
        <dbReference type="EMBL" id="MDW2893642.1"/>
    </source>
</evidence>
<accession>A0AAJ2P6W0</accession>
<feature type="coiled-coil region" evidence="1">
    <location>
        <begin position="324"/>
        <end position="351"/>
    </location>
</feature>
<evidence type="ECO:0000256" key="1">
    <source>
        <dbReference type="SAM" id="Coils"/>
    </source>
</evidence>
<dbReference type="PROSITE" id="PS51257">
    <property type="entry name" value="PROKAR_LIPOPROTEIN"/>
    <property type="match status" value="1"/>
</dbReference>
<organism evidence="3 4">
    <name type="scientific">Mesomycoplasma ovipneumoniae</name>
    <dbReference type="NCBI Taxonomy" id="29562"/>
    <lineage>
        <taxon>Bacteria</taxon>
        <taxon>Bacillati</taxon>
        <taxon>Mycoplasmatota</taxon>
        <taxon>Mycoplasmoidales</taxon>
        <taxon>Metamycoplasmataceae</taxon>
        <taxon>Mesomycoplasma</taxon>
    </lineage>
</organism>
<gene>
    <name evidence="3" type="ORF">R7U35_02945</name>
</gene>
<evidence type="ECO:0000313" key="4">
    <source>
        <dbReference type="Proteomes" id="UP001286563"/>
    </source>
</evidence>
<evidence type="ECO:0000256" key="2">
    <source>
        <dbReference type="SAM" id="MobiDB-lite"/>
    </source>
</evidence>
<dbReference type="EMBL" id="JAWPFC010000008">
    <property type="protein sequence ID" value="MDW2893642.1"/>
    <property type="molecule type" value="Genomic_DNA"/>
</dbReference>